<dbReference type="Proteomes" id="UP000886005">
    <property type="component" value="Unassembled WGS sequence"/>
</dbReference>
<accession>A0A7V1LK37</accession>
<dbReference type="InterPro" id="IPR019734">
    <property type="entry name" value="TPR_rpt"/>
</dbReference>
<dbReference type="SMART" id="SM00028">
    <property type="entry name" value="TPR"/>
    <property type="match status" value="2"/>
</dbReference>
<dbReference type="Pfam" id="PF13174">
    <property type="entry name" value="TPR_6"/>
    <property type="match status" value="1"/>
</dbReference>
<dbReference type="EMBL" id="DRLD01000055">
    <property type="protein sequence ID" value="HED09439.1"/>
    <property type="molecule type" value="Genomic_DNA"/>
</dbReference>
<organism evidence="2">
    <name type="scientific">Caldithrix abyssi</name>
    <dbReference type="NCBI Taxonomy" id="187145"/>
    <lineage>
        <taxon>Bacteria</taxon>
        <taxon>Pseudomonadati</taxon>
        <taxon>Calditrichota</taxon>
        <taxon>Calditrichia</taxon>
        <taxon>Calditrichales</taxon>
        <taxon>Calditrichaceae</taxon>
        <taxon>Caldithrix</taxon>
    </lineage>
</organism>
<dbReference type="InterPro" id="IPR011990">
    <property type="entry name" value="TPR-like_helical_dom_sf"/>
</dbReference>
<evidence type="ECO:0000256" key="1">
    <source>
        <dbReference type="PROSITE-ProRule" id="PRU00339"/>
    </source>
</evidence>
<dbReference type="PROSITE" id="PS50005">
    <property type="entry name" value="TPR"/>
    <property type="match status" value="1"/>
</dbReference>
<gene>
    <name evidence="2" type="ORF">ENJ10_02015</name>
</gene>
<dbReference type="SUPFAM" id="SSF48452">
    <property type="entry name" value="TPR-like"/>
    <property type="match status" value="1"/>
</dbReference>
<name>A0A7V1LK37_CALAY</name>
<proteinExistence type="predicted"/>
<comment type="caution">
    <text evidence="2">The sequence shown here is derived from an EMBL/GenBank/DDBJ whole genome shotgun (WGS) entry which is preliminary data.</text>
</comment>
<feature type="repeat" description="TPR" evidence="1">
    <location>
        <begin position="254"/>
        <end position="287"/>
    </location>
</feature>
<dbReference type="Pfam" id="PF14559">
    <property type="entry name" value="TPR_19"/>
    <property type="match status" value="1"/>
</dbReference>
<dbReference type="AlphaFoldDB" id="A0A7V1LK37"/>
<dbReference type="Pfam" id="PF13181">
    <property type="entry name" value="TPR_8"/>
    <property type="match status" value="1"/>
</dbReference>
<sequence>MKNIRLILLMVTVPTLLPAQNLQQKIFNFWEHVLNDSPANDTVWAETSAGMEEYMLLFPNSKKEDELLLDLAEIYGRLNRPVKQWNSLLKLLLLHGNSAHAPLARSLLDSINNYNTSKVLDIRHVAALNQALEKPPETDYRHAFINYLNLLVNLDIPSVNRLAVNECRLYLRLFIDDSEDTALILFWKGLFEERSGQTNRAKLSFKLLQKLFPEADVVANSYYQMALLSRDDPATARNYLVELINQFPEHPLSARAQYLFAEIYYNNGALDEALNNFRLILDAFPNSPLCPEALIKISAIYEEKENYEKARRALKQAMLYNVSDKTLKKILKQRIALEKSKSGDPETLVETRLEYVSRFYNDPEAPGQLLAAARESLENLGDREKALQLLKRLIDNYPAGKEARQAMEMEKKINNGQ</sequence>
<evidence type="ECO:0000313" key="2">
    <source>
        <dbReference type="EMBL" id="HED09439.1"/>
    </source>
</evidence>
<dbReference type="Gene3D" id="1.25.40.10">
    <property type="entry name" value="Tetratricopeptide repeat domain"/>
    <property type="match status" value="3"/>
</dbReference>
<reference evidence="2" key="1">
    <citation type="journal article" date="2020" name="mSystems">
        <title>Genome- and Community-Level Interaction Insights into Carbon Utilization and Element Cycling Functions of Hydrothermarchaeota in Hydrothermal Sediment.</title>
        <authorList>
            <person name="Zhou Z."/>
            <person name="Liu Y."/>
            <person name="Xu W."/>
            <person name="Pan J."/>
            <person name="Luo Z.H."/>
            <person name="Li M."/>
        </authorList>
    </citation>
    <scope>NUCLEOTIDE SEQUENCE [LARGE SCALE GENOMIC DNA]</scope>
    <source>
        <strain evidence="2">HyVt-456</strain>
    </source>
</reference>
<keyword evidence="1" id="KW-0802">TPR repeat</keyword>
<protein>
    <submittedName>
        <fullName evidence="2">Tetratricopeptide repeat protein</fullName>
    </submittedName>
</protein>